<dbReference type="SUPFAM" id="SSF51905">
    <property type="entry name" value="FAD/NAD(P)-binding domain"/>
    <property type="match status" value="1"/>
</dbReference>
<keyword evidence="3" id="KW-1185">Reference proteome</keyword>
<dbReference type="PROSITE" id="PS51257">
    <property type="entry name" value="PROKAR_LIPOPROTEIN"/>
    <property type="match status" value="1"/>
</dbReference>
<dbReference type="EMBL" id="JBHUJB010000070">
    <property type="protein sequence ID" value="MFD2160093.1"/>
    <property type="molecule type" value="Genomic_DNA"/>
</dbReference>
<organism evidence="2 3">
    <name type="scientific">Rubritalea tangerina</name>
    <dbReference type="NCBI Taxonomy" id="430798"/>
    <lineage>
        <taxon>Bacteria</taxon>
        <taxon>Pseudomonadati</taxon>
        <taxon>Verrucomicrobiota</taxon>
        <taxon>Verrucomicrobiia</taxon>
        <taxon>Verrucomicrobiales</taxon>
        <taxon>Rubritaleaceae</taxon>
        <taxon>Rubritalea</taxon>
    </lineage>
</organism>
<comment type="caution">
    <text evidence="2">The sequence shown here is derived from an EMBL/GenBank/DDBJ whole genome shotgun (WGS) entry which is preliminary data.</text>
</comment>
<gene>
    <name evidence="2" type="ORF">ACFSW8_14400</name>
</gene>
<protein>
    <submittedName>
        <fullName evidence="2">NAD(P)/FAD-dependent oxidoreductase</fullName>
        <ecNumber evidence="2">1.-.-.-</ecNumber>
    </submittedName>
</protein>
<sequence length="411" mass="45131">MKKQEVIVIGAGLAGLSCALGLVNAGIDVIVLEASDAVGGRVKTDKVDGFILDRGFQVYLDSYPNAGSLLDHEALELCAFEPGARLYGRGGGVEVVEDVFRKPGAILKALRSKIGTVKDKLLVAKLRVEVQGMEREKMASYRGVSTVSFLRDYGFSERMIDSFFRPFYGGVFLERALETGAESFLYTFKMFSIGRACVPKRGMEEIPQQLASRLPSGVIQFQTQVLEVRDKHVVLEGGEVVKAQKVVVATDMHTADRLLGVKGERRSKSVIGMYFESSQLPEEGAVLCLNQDPSGIVNNLSVLSEVSRAYAPEGKHLISISILTDHVLDGLEQRVTQELEAWFGEEVREWNHLRTYDIRMALPYLEGEGERAYDEEGGVIRCGDYFKSASIDGSIESGVSAAEALIGMREQ</sequence>
<dbReference type="Gene3D" id="3.50.50.60">
    <property type="entry name" value="FAD/NAD(P)-binding domain"/>
    <property type="match status" value="1"/>
</dbReference>
<dbReference type="PANTHER" id="PTHR42841">
    <property type="entry name" value="AMINE OXIDASE"/>
    <property type="match status" value="1"/>
</dbReference>
<proteinExistence type="predicted"/>
<feature type="domain" description="Amine oxidase" evidence="1">
    <location>
        <begin position="13"/>
        <end position="406"/>
    </location>
</feature>
<evidence type="ECO:0000313" key="2">
    <source>
        <dbReference type="EMBL" id="MFD2160093.1"/>
    </source>
</evidence>
<reference evidence="3" key="1">
    <citation type="journal article" date="2019" name="Int. J. Syst. Evol. Microbiol.">
        <title>The Global Catalogue of Microorganisms (GCM) 10K type strain sequencing project: providing services to taxonomists for standard genome sequencing and annotation.</title>
        <authorList>
            <consortium name="The Broad Institute Genomics Platform"/>
            <consortium name="The Broad Institute Genome Sequencing Center for Infectious Disease"/>
            <person name="Wu L."/>
            <person name="Ma J."/>
        </authorList>
    </citation>
    <scope>NUCLEOTIDE SEQUENCE [LARGE SCALE GENOMIC DNA]</scope>
    <source>
        <strain evidence="3">CCUG 57942</strain>
    </source>
</reference>
<dbReference type="EC" id="1.-.-.-" evidence="2"/>
<dbReference type="Proteomes" id="UP001597389">
    <property type="component" value="Unassembled WGS sequence"/>
</dbReference>
<dbReference type="GO" id="GO:0016491">
    <property type="term" value="F:oxidoreductase activity"/>
    <property type="evidence" value="ECO:0007669"/>
    <property type="project" value="UniProtKB-KW"/>
</dbReference>
<dbReference type="RefSeq" id="WP_377089478.1">
    <property type="nucleotide sequence ID" value="NZ_JBHSJL010000014.1"/>
</dbReference>
<dbReference type="InterPro" id="IPR002937">
    <property type="entry name" value="Amino_oxidase"/>
</dbReference>
<dbReference type="InterPro" id="IPR036188">
    <property type="entry name" value="FAD/NAD-bd_sf"/>
</dbReference>
<accession>A0ABW4ZDL3</accession>
<evidence type="ECO:0000313" key="3">
    <source>
        <dbReference type="Proteomes" id="UP001597389"/>
    </source>
</evidence>
<name>A0ABW4ZDL3_9BACT</name>
<evidence type="ECO:0000259" key="1">
    <source>
        <dbReference type="Pfam" id="PF01593"/>
    </source>
</evidence>
<keyword evidence="2" id="KW-0560">Oxidoreductase</keyword>
<dbReference type="Pfam" id="PF01593">
    <property type="entry name" value="Amino_oxidase"/>
    <property type="match status" value="1"/>
</dbReference>